<evidence type="ECO:0000313" key="4">
    <source>
        <dbReference type="EMBL" id="RWX01045.1"/>
    </source>
</evidence>
<dbReference type="InterPro" id="IPR026444">
    <property type="entry name" value="Secre_tail"/>
</dbReference>
<dbReference type="NCBIfam" id="TIGR04183">
    <property type="entry name" value="Por_Secre_tail"/>
    <property type="match status" value="1"/>
</dbReference>
<dbReference type="PANTHER" id="PTHR47197">
    <property type="entry name" value="PROTEIN NIRF"/>
    <property type="match status" value="1"/>
</dbReference>
<dbReference type="OrthoDB" id="9773938at2"/>
<dbReference type="Proteomes" id="UP000287527">
    <property type="component" value="Unassembled WGS sequence"/>
</dbReference>
<evidence type="ECO:0000313" key="5">
    <source>
        <dbReference type="Proteomes" id="UP000287527"/>
    </source>
</evidence>
<reference evidence="4 5" key="1">
    <citation type="submission" date="2019-01" db="EMBL/GenBank/DDBJ databases">
        <title>Flavobacterium sp. nov.,isolated from freshwater.</title>
        <authorList>
            <person name="Zhang R."/>
            <person name="Du Z.-J."/>
        </authorList>
    </citation>
    <scope>NUCLEOTIDE SEQUENCE [LARGE SCALE GENOMIC DNA]</scope>
    <source>
        <strain evidence="4 5">1E403</strain>
    </source>
</reference>
<dbReference type="SUPFAM" id="SSF63825">
    <property type="entry name" value="YWTD domain"/>
    <property type="match status" value="1"/>
</dbReference>
<dbReference type="AlphaFoldDB" id="A0A444HC78"/>
<evidence type="ECO:0000259" key="3">
    <source>
        <dbReference type="Pfam" id="PF18962"/>
    </source>
</evidence>
<accession>A0A444HC78</accession>
<organism evidence="4 5">
    <name type="scientific">Flavobacterium cerinum</name>
    <dbReference type="NCBI Taxonomy" id="2502784"/>
    <lineage>
        <taxon>Bacteria</taxon>
        <taxon>Pseudomonadati</taxon>
        <taxon>Bacteroidota</taxon>
        <taxon>Flavobacteriia</taxon>
        <taxon>Flavobacteriales</taxon>
        <taxon>Flavobacteriaceae</taxon>
        <taxon>Flavobacterium</taxon>
    </lineage>
</organism>
<evidence type="ECO:0000256" key="2">
    <source>
        <dbReference type="SAM" id="SignalP"/>
    </source>
</evidence>
<keyword evidence="5" id="KW-1185">Reference proteome</keyword>
<dbReference type="Pfam" id="PF18962">
    <property type="entry name" value="Por_Secre_tail"/>
    <property type="match status" value="1"/>
</dbReference>
<dbReference type="PANTHER" id="PTHR47197:SF3">
    <property type="entry name" value="DIHYDRO-HEME D1 DEHYDROGENASE"/>
    <property type="match status" value="1"/>
</dbReference>
<keyword evidence="1 2" id="KW-0732">Signal</keyword>
<proteinExistence type="predicted"/>
<dbReference type="InterPro" id="IPR031815">
    <property type="entry name" value="DUF5074"/>
</dbReference>
<protein>
    <submittedName>
        <fullName evidence="4">T9SS type A sorting domain-containing protein</fullName>
    </submittedName>
</protein>
<dbReference type="InterPro" id="IPR051200">
    <property type="entry name" value="Host-pathogen_enzymatic-act"/>
</dbReference>
<comment type="caution">
    <text evidence="4">The sequence shown here is derived from an EMBL/GenBank/DDBJ whole genome shotgun (WGS) entry which is preliminary data.</text>
</comment>
<dbReference type="SUPFAM" id="SSF75011">
    <property type="entry name" value="3-carboxy-cis,cis-mucoante lactonizing enzyme"/>
    <property type="match status" value="1"/>
</dbReference>
<feature type="domain" description="Secretion system C-terminal sorting" evidence="3">
    <location>
        <begin position="366"/>
        <end position="432"/>
    </location>
</feature>
<dbReference type="EMBL" id="SBII01000004">
    <property type="protein sequence ID" value="RWX01045.1"/>
    <property type="molecule type" value="Genomic_DNA"/>
</dbReference>
<feature type="signal peptide" evidence="2">
    <location>
        <begin position="1"/>
        <end position="27"/>
    </location>
</feature>
<name>A0A444HC78_9FLAO</name>
<feature type="chain" id="PRO_5019337380" evidence="2">
    <location>
        <begin position="28"/>
        <end position="433"/>
    </location>
</feature>
<gene>
    <name evidence="4" type="ORF">EPI11_08470</name>
</gene>
<dbReference type="Gene3D" id="2.130.10.10">
    <property type="entry name" value="YVTN repeat-like/Quinoprotein amine dehydrogenase"/>
    <property type="match status" value="1"/>
</dbReference>
<evidence type="ECO:0000256" key="1">
    <source>
        <dbReference type="ARBA" id="ARBA00022729"/>
    </source>
</evidence>
<dbReference type="Pfam" id="PF16819">
    <property type="entry name" value="DUF5074"/>
    <property type="match status" value="1"/>
</dbReference>
<sequence length="433" mass="45755">MTKFYKKMKKFLLSVVLTATFTFSALAQYTDGVFILNEGGAGSDNSSLSFLANSTLQNNVYGSVNNGDKLGDTAQSMGFKGDKVYVVLNISNEVVVANSTTLVKTARITEGLVNPRYIAFYGEKAYVTCWGNAQSDTDDYIAVIDLSTNAVTGNIPVAVGIEKIITIGDKLYVAHKGGYGDNNLVSVVNPATNAVVTIEVGDVPNAMVEKGGFLYVMCGGRPSWSGAGESSGKLVKINLADNTIAEALTFFGVQHPSGLGVNGNDLYYTIGADIYKTDIAAATLPVAPLFSIEPQGVYGIYGFDVIDGKLYIGDAGGFVAPGVAHVYTAAGAHVQTYTVGISPNGFYKSVQTVTGTVDVNKLTVSVYPNPVSEVLYVNTDKQAEVRIFDIAGRIVANENYTASGINVSALPAGTYFAEITVENAKSIKQIVIQ</sequence>
<dbReference type="InterPro" id="IPR015943">
    <property type="entry name" value="WD40/YVTN_repeat-like_dom_sf"/>
</dbReference>